<organism evidence="1 2">
    <name type="scientific">Popillia japonica</name>
    <name type="common">Japanese beetle</name>
    <dbReference type="NCBI Taxonomy" id="7064"/>
    <lineage>
        <taxon>Eukaryota</taxon>
        <taxon>Metazoa</taxon>
        <taxon>Ecdysozoa</taxon>
        <taxon>Arthropoda</taxon>
        <taxon>Hexapoda</taxon>
        <taxon>Insecta</taxon>
        <taxon>Pterygota</taxon>
        <taxon>Neoptera</taxon>
        <taxon>Endopterygota</taxon>
        <taxon>Coleoptera</taxon>
        <taxon>Polyphaga</taxon>
        <taxon>Scarabaeiformia</taxon>
        <taxon>Scarabaeidae</taxon>
        <taxon>Rutelinae</taxon>
        <taxon>Popillia</taxon>
    </lineage>
</organism>
<evidence type="ECO:0000313" key="2">
    <source>
        <dbReference type="Proteomes" id="UP001458880"/>
    </source>
</evidence>
<name>A0AAW1N858_POPJA</name>
<comment type="caution">
    <text evidence="1">The sequence shown here is derived from an EMBL/GenBank/DDBJ whole genome shotgun (WGS) entry which is preliminary data.</text>
</comment>
<dbReference type="AlphaFoldDB" id="A0AAW1N858"/>
<keyword evidence="2" id="KW-1185">Reference proteome</keyword>
<accession>A0AAW1N858</accession>
<dbReference type="Proteomes" id="UP001458880">
    <property type="component" value="Unassembled WGS sequence"/>
</dbReference>
<sequence length="130" mass="14777">MDEQGLHKIGTKYGILDKLYCRSEFNVSKEKFLNLGIVDENDKGLNANAATVCRTVPLRQQDNKIANPPFTAKIVITNSLLNWNKLLFVDVMKQGAIINARVYYQTANSKYVSLSIYPFLAVRRSQSYQN</sequence>
<protein>
    <submittedName>
        <fullName evidence="1">Uncharacterized protein</fullName>
    </submittedName>
</protein>
<reference evidence="1 2" key="1">
    <citation type="journal article" date="2024" name="BMC Genomics">
        <title>De novo assembly and annotation of Popillia japonica's genome with initial clues to its potential as an invasive pest.</title>
        <authorList>
            <person name="Cucini C."/>
            <person name="Boschi S."/>
            <person name="Funari R."/>
            <person name="Cardaioli E."/>
            <person name="Iannotti N."/>
            <person name="Marturano G."/>
            <person name="Paoli F."/>
            <person name="Bruttini M."/>
            <person name="Carapelli A."/>
            <person name="Frati F."/>
            <person name="Nardi F."/>
        </authorList>
    </citation>
    <scope>NUCLEOTIDE SEQUENCE [LARGE SCALE GENOMIC DNA]</scope>
    <source>
        <strain evidence="1">DMR45628</strain>
    </source>
</reference>
<proteinExistence type="predicted"/>
<gene>
    <name evidence="1" type="ORF">QE152_g1184</name>
</gene>
<dbReference type="EMBL" id="JASPKY010000006">
    <property type="protein sequence ID" value="KAK9754595.1"/>
    <property type="molecule type" value="Genomic_DNA"/>
</dbReference>
<evidence type="ECO:0000313" key="1">
    <source>
        <dbReference type="EMBL" id="KAK9754595.1"/>
    </source>
</evidence>